<evidence type="ECO:0000313" key="1">
    <source>
        <dbReference type="EMBL" id="ANB90878.1"/>
    </source>
</evidence>
<sequence>MKQNIKLIRGDGTCFEVVAVMGEQAYDLSVIDRADLHVKHKHKTVIRLSTTDGSIVVDEGKMYLNFASDATQGLNFKLADYDLQIIKDGKIKTIMYGMVELQHDITII</sequence>
<dbReference type="STRING" id="29433.MOVS_01450"/>
<dbReference type="Proteomes" id="UP000255102">
    <property type="component" value="Unassembled WGS sequence"/>
</dbReference>
<reference evidence="2 4" key="2">
    <citation type="submission" date="2018-06" db="EMBL/GenBank/DDBJ databases">
        <authorList>
            <consortium name="Pathogen Informatics"/>
            <person name="Doyle S."/>
        </authorList>
    </citation>
    <scope>NUCLEOTIDE SEQUENCE [LARGE SCALE GENOMIC DNA]</scope>
    <source>
        <strain evidence="2 4">NCTC11227</strain>
    </source>
</reference>
<keyword evidence="3" id="KW-1185">Reference proteome</keyword>
<dbReference type="KEGG" id="moi:MOVS_01450"/>
<dbReference type="RefSeq" id="WP_063513467.1">
    <property type="nucleotide sequence ID" value="NZ_CP011158.1"/>
</dbReference>
<dbReference type="EMBL" id="CP011158">
    <property type="protein sequence ID" value="ANB90878.1"/>
    <property type="molecule type" value="Genomic_DNA"/>
</dbReference>
<name>A0A378PHR1_9GAMM</name>
<accession>A0A378PHR1</accession>
<gene>
    <name evidence="1" type="ORF">MOVS_01450</name>
    <name evidence="2" type="ORF">NCTC11227_00303</name>
</gene>
<evidence type="ECO:0000313" key="3">
    <source>
        <dbReference type="Proteomes" id="UP000076765"/>
    </source>
</evidence>
<organism evidence="2 4">
    <name type="scientific">Moraxella ovis</name>
    <dbReference type="NCBI Taxonomy" id="29433"/>
    <lineage>
        <taxon>Bacteria</taxon>
        <taxon>Pseudomonadati</taxon>
        <taxon>Pseudomonadota</taxon>
        <taxon>Gammaproteobacteria</taxon>
        <taxon>Moraxellales</taxon>
        <taxon>Moraxellaceae</taxon>
        <taxon>Moraxella</taxon>
    </lineage>
</organism>
<protein>
    <submittedName>
        <fullName evidence="2">Uncharacterized protein</fullName>
    </submittedName>
</protein>
<evidence type="ECO:0000313" key="4">
    <source>
        <dbReference type="Proteomes" id="UP000255102"/>
    </source>
</evidence>
<reference evidence="1 3" key="1">
    <citation type="submission" date="2015-04" db="EMBL/GenBank/DDBJ databases">
        <authorList>
            <person name="Calcutt M.J."/>
            <person name="Foecking M.F."/>
        </authorList>
    </citation>
    <scope>NUCLEOTIDE SEQUENCE [LARGE SCALE GENOMIC DNA]</scope>
    <source>
        <strain evidence="1 3">199/55</strain>
    </source>
</reference>
<proteinExistence type="predicted"/>
<dbReference type="EMBL" id="UGPW01000001">
    <property type="protein sequence ID" value="STY86324.1"/>
    <property type="molecule type" value="Genomic_DNA"/>
</dbReference>
<dbReference type="Proteomes" id="UP000076765">
    <property type="component" value="Chromosome"/>
</dbReference>
<dbReference type="AlphaFoldDB" id="A0A378PHR1"/>
<evidence type="ECO:0000313" key="2">
    <source>
        <dbReference type="EMBL" id="STY86324.1"/>
    </source>
</evidence>